<accession>A0A5B1CQ32</accession>
<proteinExistence type="predicted"/>
<dbReference type="EMBL" id="VRLW01000001">
    <property type="protein sequence ID" value="KAA1261483.1"/>
    <property type="molecule type" value="Genomic_DNA"/>
</dbReference>
<dbReference type="OrthoDB" id="9834202at2"/>
<keyword evidence="2" id="KW-1185">Reference proteome</keyword>
<sequence>MAKQYRKQKRLGSYAAAQWLPQVPILHHTETTSDLFRYACDFDNCKLEQKLYPTSYF</sequence>
<gene>
    <name evidence="1" type="ORF">LF1_40330</name>
</gene>
<organism evidence="1 2">
    <name type="scientific">Rubripirellula obstinata</name>
    <dbReference type="NCBI Taxonomy" id="406547"/>
    <lineage>
        <taxon>Bacteria</taxon>
        <taxon>Pseudomonadati</taxon>
        <taxon>Planctomycetota</taxon>
        <taxon>Planctomycetia</taxon>
        <taxon>Pirellulales</taxon>
        <taxon>Pirellulaceae</taxon>
        <taxon>Rubripirellula</taxon>
    </lineage>
</organism>
<reference evidence="1 2" key="1">
    <citation type="submission" date="2019-08" db="EMBL/GenBank/DDBJ databases">
        <title>Deep-cultivation of Planctomycetes and their phenomic and genomic characterization uncovers novel biology.</title>
        <authorList>
            <person name="Wiegand S."/>
            <person name="Jogler M."/>
            <person name="Boedeker C."/>
            <person name="Pinto D."/>
            <person name="Vollmers J."/>
            <person name="Rivas-Marin E."/>
            <person name="Kohn T."/>
            <person name="Peeters S.H."/>
            <person name="Heuer A."/>
            <person name="Rast P."/>
            <person name="Oberbeckmann S."/>
            <person name="Bunk B."/>
            <person name="Jeske O."/>
            <person name="Meyerdierks A."/>
            <person name="Storesund J.E."/>
            <person name="Kallscheuer N."/>
            <person name="Luecker S."/>
            <person name="Lage O.M."/>
            <person name="Pohl T."/>
            <person name="Merkel B.J."/>
            <person name="Hornburger P."/>
            <person name="Mueller R.-W."/>
            <person name="Bruemmer F."/>
            <person name="Labrenz M."/>
            <person name="Spormann A.M."/>
            <person name="Op Den Camp H."/>
            <person name="Overmann J."/>
            <person name="Amann R."/>
            <person name="Jetten M.S.M."/>
            <person name="Mascher T."/>
            <person name="Medema M.H."/>
            <person name="Devos D.P."/>
            <person name="Kaster A.-K."/>
            <person name="Ovreas L."/>
            <person name="Rohde M."/>
            <person name="Galperin M.Y."/>
            <person name="Jogler C."/>
        </authorList>
    </citation>
    <scope>NUCLEOTIDE SEQUENCE [LARGE SCALE GENOMIC DNA]</scope>
    <source>
        <strain evidence="1 2">LF1</strain>
    </source>
</reference>
<dbReference type="RefSeq" id="WP_157593950.1">
    <property type="nucleotide sequence ID" value="NZ_LWSK01000072.1"/>
</dbReference>
<dbReference type="AlphaFoldDB" id="A0A5B1CQ32"/>
<dbReference type="Proteomes" id="UP000322699">
    <property type="component" value="Unassembled WGS sequence"/>
</dbReference>
<evidence type="ECO:0000313" key="1">
    <source>
        <dbReference type="EMBL" id="KAA1261483.1"/>
    </source>
</evidence>
<comment type="caution">
    <text evidence="1">The sequence shown here is derived from an EMBL/GenBank/DDBJ whole genome shotgun (WGS) entry which is preliminary data.</text>
</comment>
<name>A0A5B1CQ32_9BACT</name>
<protein>
    <submittedName>
        <fullName evidence="1">Uncharacterized protein</fullName>
    </submittedName>
</protein>
<evidence type="ECO:0000313" key="2">
    <source>
        <dbReference type="Proteomes" id="UP000322699"/>
    </source>
</evidence>